<accession>A0AAD4E162</accession>
<feature type="compositionally biased region" description="Polar residues" evidence="1">
    <location>
        <begin position="1036"/>
        <end position="1049"/>
    </location>
</feature>
<proteinExistence type="predicted"/>
<feature type="region of interest" description="Disordered" evidence="1">
    <location>
        <begin position="426"/>
        <end position="447"/>
    </location>
</feature>
<dbReference type="AlphaFoldDB" id="A0AAD4E162"/>
<dbReference type="GeneID" id="64664048"/>
<feature type="region of interest" description="Disordered" evidence="1">
    <location>
        <begin position="150"/>
        <end position="190"/>
    </location>
</feature>
<gene>
    <name evidence="2" type="ORF">F5891DRAFT_1242792</name>
</gene>
<comment type="caution">
    <text evidence="2">The sequence shown here is derived from an EMBL/GenBank/DDBJ whole genome shotgun (WGS) entry which is preliminary data.</text>
</comment>
<reference evidence="2" key="1">
    <citation type="journal article" date="2020" name="New Phytol.">
        <title>Comparative genomics reveals dynamic genome evolution in host specialist ectomycorrhizal fungi.</title>
        <authorList>
            <person name="Lofgren L.A."/>
            <person name="Nguyen N.H."/>
            <person name="Vilgalys R."/>
            <person name="Ruytinx J."/>
            <person name="Liao H.L."/>
            <person name="Branco S."/>
            <person name="Kuo A."/>
            <person name="LaButti K."/>
            <person name="Lipzen A."/>
            <person name="Andreopoulos W."/>
            <person name="Pangilinan J."/>
            <person name="Riley R."/>
            <person name="Hundley H."/>
            <person name="Na H."/>
            <person name="Barry K."/>
            <person name="Grigoriev I.V."/>
            <person name="Stajich J.E."/>
            <person name="Kennedy P.G."/>
        </authorList>
    </citation>
    <scope>NUCLEOTIDE SEQUENCE</scope>
    <source>
        <strain evidence="2">FC203</strain>
    </source>
</reference>
<feature type="region of interest" description="Disordered" evidence="1">
    <location>
        <begin position="1036"/>
        <end position="1070"/>
    </location>
</feature>
<dbReference type="Proteomes" id="UP001195769">
    <property type="component" value="Unassembled WGS sequence"/>
</dbReference>
<organism evidence="2 3">
    <name type="scientific">Suillus fuscotomentosus</name>
    <dbReference type="NCBI Taxonomy" id="1912939"/>
    <lineage>
        <taxon>Eukaryota</taxon>
        <taxon>Fungi</taxon>
        <taxon>Dikarya</taxon>
        <taxon>Basidiomycota</taxon>
        <taxon>Agaricomycotina</taxon>
        <taxon>Agaricomycetes</taxon>
        <taxon>Agaricomycetidae</taxon>
        <taxon>Boletales</taxon>
        <taxon>Suillineae</taxon>
        <taxon>Suillaceae</taxon>
        <taxon>Suillus</taxon>
    </lineage>
</organism>
<dbReference type="EMBL" id="JABBWK010000047">
    <property type="protein sequence ID" value="KAG1897346.1"/>
    <property type="molecule type" value="Genomic_DNA"/>
</dbReference>
<evidence type="ECO:0000256" key="1">
    <source>
        <dbReference type="SAM" id="MobiDB-lite"/>
    </source>
</evidence>
<dbReference type="RefSeq" id="XP_041222922.1">
    <property type="nucleotide sequence ID" value="XM_041369750.1"/>
</dbReference>
<sequence length="1070" mass="117588">MSLPFTGNADHPPSSRTFSSAHSKVSSRASLGTSPVFKKARGYERKPSSFVPIEHVHLRLRCDTTDDIPKLLDSPSLLILPDARRNLGLAGTLGTSCAQDPEFLPQGFPMDVDTEPSLLPGTDSFATTNDWEREEEEDFLCAERPQLLRNARSTRSMKSRPSDGQLNRNLKFGGKPSPAPSAEKNEEPLTLSDIIPPLAVAKSLSATSLAADDSAVLKSIFAKAVEIPSPPSRVRLDSDTSLKRIRRSAGRTSNAPGHYRHSSELSFAGFDSFAEVRRGFEFHDNRPNFYPPPGATSRSDHNKRDSMFSIASVSSYGQVINHGSTDPFDYGVLPLPSLRECPSSDEFSFTMSSLDDTFSFMQKQPRRRRVDSDTSSFYFRTSMHSQLHPYNRIAAHPRHSSAVSVSSLGPPISLYNCNSYGHNRSSYGYRRRNDSSTSTSSVSQPYVHGGRASWARHRPDFSVDSMLSDFSEIHLGRPGLGDKMLDSALDRGMPLTAISASPPESPARSIGSEQFRSGQYVNRMSYDSIMDMDHEHQPVPNMEDSLFEKTCHRTSVSSSDSAFFAVDSSHAPPQFKRLSSYSIASIHSLQKEDDTMISMLGGGHVRRRSVGSMIEASPCRQVEKRKHMASDTPQPNFLRKVDDYESPKSRVLETKPSIASTAYSVKFGDERMIRAKHGLLERQSLENTVLIAEGEEDLSASFRIPVFTRPSCAGHSRSNTCTSMSSGAETPPLSMDGYSTFSEGSQSSIDLSHARASSTSIYETIEEELTTLLAPTSSLQSLPSSATKNVQLPDSTTKTIGRAPVFIPDPAETASMDSVSLWDDERGIMALRKYYALRDEAEDTVTESQRLWLDTPFSVFAVQSFDPPSHPSGMQALLEHSMQNYGPLPSELRPRRMRSRVNSRPSPYPRTFKTSFTSSPATEQVRVAIVAAVAENAPNDNMRSQGQPKALQQISVNPNIMSPAIENTKAGELMKDAAMSPGKLERVFGLPPRPRMGSVARRAALGWVKRSTGRNGSENKENASIGNISLAAVPGNMSQGLGMTPSETLRLNRPRPRGRPTPASVRPIRI</sequence>
<evidence type="ECO:0000313" key="3">
    <source>
        <dbReference type="Proteomes" id="UP001195769"/>
    </source>
</evidence>
<protein>
    <submittedName>
        <fullName evidence="2">Uncharacterized protein</fullName>
    </submittedName>
</protein>
<name>A0AAD4E162_9AGAM</name>
<keyword evidence="3" id="KW-1185">Reference proteome</keyword>
<feature type="region of interest" description="Disordered" evidence="1">
    <location>
        <begin position="897"/>
        <end position="917"/>
    </location>
</feature>
<feature type="region of interest" description="Disordered" evidence="1">
    <location>
        <begin position="1"/>
        <end position="26"/>
    </location>
</feature>
<evidence type="ECO:0000313" key="2">
    <source>
        <dbReference type="EMBL" id="KAG1897346.1"/>
    </source>
</evidence>